<dbReference type="PANTHER" id="PTHR43617">
    <property type="entry name" value="L-AMINO ACID N-ACETYLTRANSFERASE"/>
    <property type="match status" value="1"/>
</dbReference>
<protein>
    <submittedName>
        <fullName evidence="3">GNAT family N-acetyltransferase</fullName>
    </submittedName>
</protein>
<dbReference type="Gene3D" id="3.40.630.30">
    <property type="match status" value="1"/>
</dbReference>
<dbReference type="Proteomes" id="UP000244727">
    <property type="component" value="Chromosome"/>
</dbReference>
<dbReference type="InterPro" id="IPR016181">
    <property type="entry name" value="Acyl_CoA_acyltransferase"/>
</dbReference>
<keyword evidence="3" id="KW-0808">Transferase</keyword>
<evidence type="ECO:0000256" key="1">
    <source>
        <dbReference type="SAM" id="MobiDB-lite"/>
    </source>
</evidence>
<gene>
    <name evidence="3" type="ORF">HARCEL1_10110</name>
</gene>
<feature type="region of interest" description="Disordered" evidence="1">
    <location>
        <begin position="1"/>
        <end position="27"/>
    </location>
</feature>
<dbReference type="AlphaFoldDB" id="A0A2R4X2L2"/>
<accession>A0A2R4X2L2</accession>
<organism evidence="3 4">
    <name type="scientific">Halococcoides cellulosivorans</name>
    <dbReference type="NCBI Taxonomy" id="1679096"/>
    <lineage>
        <taxon>Archaea</taxon>
        <taxon>Methanobacteriati</taxon>
        <taxon>Methanobacteriota</taxon>
        <taxon>Stenosarchaea group</taxon>
        <taxon>Halobacteria</taxon>
        <taxon>Halobacteriales</taxon>
        <taxon>Haloarculaceae</taxon>
        <taxon>Halococcoides</taxon>
    </lineage>
</organism>
<dbReference type="KEGG" id="harc:HARCEL1_10110"/>
<dbReference type="InterPro" id="IPR050276">
    <property type="entry name" value="MshD_Acetyltransferase"/>
</dbReference>
<sequence length="186" mass="20494">MTDRDGSFPETPAGPFERPPRSFVDGDGQTIELVETDLAGEQRDAVVAMYERFDPADRAQGIPPIERDAIERWLDELICEHCLNVVARDGDRVIGHAMAVPDETGTPETIDAYELAIFVESAYQNVGIGTELTSALLGDAAAADVEYVWLTVERWNDPAVAVYREVGFEVVESTSFELEMAIRLTA</sequence>
<dbReference type="GeneID" id="36512863"/>
<dbReference type="RefSeq" id="WP_108383096.1">
    <property type="nucleotide sequence ID" value="NZ_CP028858.1"/>
</dbReference>
<reference evidence="3 4" key="1">
    <citation type="submission" date="2018-04" db="EMBL/GenBank/DDBJ databases">
        <title>Halococcoides cellulosivorans gen. nov., sp. nov., an extremely halophilic cellulose-utilizing haloarchaeon from hypersaline lakes.</title>
        <authorList>
            <person name="Sorokin D.Y."/>
            <person name="Toshchakov S.V."/>
            <person name="Samarov N.I."/>
            <person name="Korzhenkov A."/>
            <person name="Kublanov I.V."/>
        </authorList>
    </citation>
    <scope>NUCLEOTIDE SEQUENCE [LARGE SCALE GENOMIC DNA]</scope>
    <source>
        <strain evidence="3 4">HArcel1</strain>
    </source>
</reference>
<keyword evidence="4" id="KW-1185">Reference proteome</keyword>
<dbReference type="PROSITE" id="PS51186">
    <property type="entry name" value="GNAT"/>
    <property type="match status" value="1"/>
</dbReference>
<evidence type="ECO:0000259" key="2">
    <source>
        <dbReference type="PROSITE" id="PS51186"/>
    </source>
</evidence>
<dbReference type="InterPro" id="IPR000182">
    <property type="entry name" value="GNAT_dom"/>
</dbReference>
<dbReference type="GO" id="GO:0016747">
    <property type="term" value="F:acyltransferase activity, transferring groups other than amino-acyl groups"/>
    <property type="evidence" value="ECO:0007669"/>
    <property type="project" value="InterPro"/>
</dbReference>
<name>A0A2R4X2L2_9EURY</name>
<proteinExistence type="predicted"/>
<dbReference type="Pfam" id="PF00583">
    <property type="entry name" value="Acetyltransf_1"/>
    <property type="match status" value="1"/>
</dbReference>
<dbReference type="EMBL" id="CP028858">
    <property type="protein sequence ID" value="AWB28037.1"/>
    <property type="molecule type" value="Genomic_DNA"/>
</dbReference>
<feature type="domain" description="N-acetyltransferase" evidence="2">
    <location>
        <begin position="31"/>
        <end position="185"/>
    </location>
</feature>
<evidence type="ECO:0000313" key="3">
    <source>
        <dbReference type="EMBL" id="AWB28037.1"/>
    </source>
</evidence>
<dbReference type="SUPFAM" id="SSF55729">
    <property type="entry name" value="Acyl-CoA N-acyltransferases (Nat)"/>
    <property type="match status" value="1"/>
</dbReference>
<evidence type="ECO:0000313" key="4">
    <source>
        <dbReference type="Proteomes" id="UP000244727"/>
    </source>
</evidence>
<dbReference type="CDD" id="cd04301">
    <property type="entry name" value="NAT_SF"/>
    <property type="match status" value="1"/>
</dbReference>